<dbReference type="AlphaFoldDB" id="A0ABD1D2F0"/>
<feature type="region of interest" description="Disordered" evidence="2">
    <location>
        <begin position="1"/>
        <end position="23"/>
    </location>
</feature>
<evidence type="ECO:0000313" key="5">
    <source>
        <dbReference type="Proteomes" id="UP001562425"/>
    </source>
</evidence>
<sequence length="63" mass="6901">TSEDGNSTTSSLAITPTRDDHGKTLTCRATNELVKRGTKETAIKLNVFCEYSRLNCSVLMYTG</sequence>
<dbReference type="SUPFAM" id="SSF48726">
    <property type="entry name" value="Immunoglobulin"/>
    <property type="match status" value="1"/>
</dbReference>
<feature type="non-terminal residue" evidence="4">
    <location>
        <position position="1"/>
    </location>
</feature>
<dbReference type="Proteomes" id="UP001562425">
    <property type="component" value="Unassembled WGS sequence"/>
</dbReference>
<reference evidence="4 5" key="1">
    <citation type="submission" date="2024-05" db="EMBL/GenBank/DDBJ databases">
        <title>Culex pipiens pipiens assembly and annotation.</title>
        <authorList>
            <person name="Alout H."/>
            <person name="Durand T."/>
        </authorList>
    </citation>
    <scope>NUCLEOTIDE SEQUENCE [LARGE SCALE GENOMIC DNA]</scope>
    <source>
        <strain evidence="4">HA-2024</strain>
        <tissue evidence="4">Whole body</tissue>
    </source>
</reference>
<dbReference type="InterPro" id="IPR036179">
    <property type="entry name" value="Ig-like_dom_sf"/>
</dbReference>
<feature type="domain" description="CD80-like immunoglobulin C2-set" evidence="3">
    <location>
        <begin position="7"/>
        <end position="33"/>
    </location>
</feature>
<keyword evidence="5" id="KW-1185">Reference proteome</keyword>
<proteinExistence type="predicted"/>
<evidence type="ECO:0000256" key="1">
    <source>
        <dbReference type="ARBA" id="ARBA00023157"/>
    </source>
</evidence>
<dbReference type="EMBL" id="JBEHCU010007913">
    <property type="protein sequence ID" value="KAL1390346.1"/>
    <property type="molecule type" value="Genomic_DNA"/>
</dbReference>
<keyword evidence="1" id="KW-1015">Disulfide bond</keyword>
<feature type="compositionally biased region" description="Polar residues" evidence="2">
    <location>
        <begin position="1"/>
        <end position="14"/>
    </location>
</feature>
<comment type="caution">
    <text evidence="4">The sequence shown here is derived from an EMBL/GenBank/DDBJ whole genome shotgun (WGS) entry which is preliminary data.</text>
</comment>
<dbReference type="PANTHER" id="PTHR23278:SF19">
    <property type="entry name" value="OBSCURIN"/>
    <property type="match status" value="1"/>
</dbReference>
<dbReference type="InterPro" id="IPR013783">
    <property type="entry name" value="Ig-like_fold"/>
</dbReference>
<evidence type="ECO:0000259" key="3">
    <source>
        <dbReference type="Pfam" id="PF08205"/>
    </source>
</evidence>
<evidence type="ECO:0000256" key="2">
    <source>
        <dbReference type="SAM" id="MobiDB-lite"/>
    </source>
</evidence>
<protein>
    <recommendedName>
        <fullName evidence="3">CD80-like immunoglobulin C2-set domain-containing protein</fullName>
    </recommendedName>
</protein>
<dbReference type="PANTHER" id="PTHR23278">
    <property type="entry name" value="SIDESTEP PROTEIN"/>
    <property type="match status" value="1"/>
</dbReference>
<name>A0ABD1D2F0_CULPP</name>
<evidence type="ECO:0000313" key="4">
    <source>
        <dbReference type="EMBL" id="KAL1390346.1"/>
    </source>
</evidence>
<dbReference type="Gene3D" id="2.60.40.10">
    <property type="entry name" value="Immunoglobulins"/>
    <property type="match status" value="1"/>
</dbReference>
<dbReference type="InterPro" id="IPR013162">
    <property type="entry name" value="CD80_C2-set"/>
</dbReference>
<gene>
    <name evidence="4" type="ORF">pipiens_012416</name>
</gene>
<dbReference type="Pfam" id="PF08205">
    <property type="entry name" value="C2-set_2"/>
    <property type="match status" value="1"/>
</dbReference>
<organism evidence="4 5">
    <name type="scientific">Culex pipiens pipiens</name>
    <name type="common">Northern house mosquito</name>
    <dbReference type="NCBI Taxonomy" id="38569"/>
    <lineage>
        <taxon>Eukaryota</taxon>
        <taxon>Metazoa</taxon>
        <taxon>Ecdysozoa</taxon>
        <taxon>Arthropoda</taxon>
        <taxon>Hexapoda</taxon>
        <taxon>Insecta</taxon>
        <taxon>Pterygota</taxon>
        <taxon>Neoptera</taxon>
        <taxon>Endopterygota</taxon>
        <taxon>Diptera</taxon>
        <taxon>Nematocera</taxon>
        <taxon>Culicoidea</taxon>
        <taxon>Culicidae</taxon>
        <taxon>Culicinae</taxon>
        <taxon>Culicini</taxon>
        <taxon>Culex</taxon>
        <taxon>Culex</taxon>
    </lineage>
</organism>
<accession>A0ABD1D2F0</accession>